<dbReference type="EMBL" id="FNDN01000001">
    <property type="protein sequence ID" value="SDH10381.1"/>
    <property type="molecule type" value="Genomic_DNA"/>
</dbReference>
<dbReference type="InterPro" id="IPR036271">
    <property type="entry name" value="Tet_transcr_reg_TetR-rel_C_sf"/>
</dbReference>
<dbReference type="InterPro" id="IPR001647">
    <property type="entry name" value="HTH_TetR"/>
</dbReference>
<accession>A0A1G7ZNQ0</accession>
<dbReference type="PANTHER" id="PTHR30055:SF174">
    <property type="entry name" value="TRANSCRIPTIONAL REGULATORY PROTEIN (PROBABLY TETR-FAMILY)-RELATED"/>
    <property type="match status" value="1"/>
</dbReference>
<dbReference type="Proteomes" id="UP000183263">
    <property type="component" value="Unassembled WGS sequence"/>
</dbReference>
<evidence type="ECO:0000313" key="2">
    <source>
        <dbReference type="EMBL" id="SDH10381.1"/>
    </source>
</evidence>
<sequence length="190" mass="20917">MSPDERREQLLDVVLEIIDTRGVAAVSMDAVARGAGVTRPVVYGLFSDTDDILRSSLDREERRAMEQVGGAIPVPGEGDVVDAFGQLIEAFLRAVDEAPQRWRAIFMVADSGTPAFHHRVEHGRALLIERCADALRASDRVDGSVDVELLAHHLHAALWGAGRLLLVRPDTFPLERLRRSLHQFVSAVVP</sequence>
<dbReference type="Pfam" id="PF00440">
    <property type="entry name" value="TetR_N"/>
    <property type="match status" value="1"/>
</dbReference>
<dbReference type="Gene3D" id="1.10.357.10">
    <property type="entry name" value="Tetracycline Repressor, domain 2"/>
    <property type="match status" value="1"/>
</dbReference>
<protein>
    <submittedName>
        <fullName evidence="2">DNA-binding transcriptional regulator, AcrR family</fullName>
    </submittedName>
</protein>
<dbReference type="AlphaFoldDB" id="A0A1G7ZNQ0"/>
<dbReference type="GO" id="GO:0000976">
    <property type="term" value="F:transcription cis-regulatory region binding"/>
    <property type="evidence" value="ECO:0007669"/>
    <property type="project" value="TreeGrafter"/>
</dbReference>
<dbReference type="PROSITE" id="PS50977">
    <property type="entry name" value="HTH_TETR_2"/>
    <property type="match status" value="1"/>
</dbReference>
<proteinExistence type="predicted"/>
<gene>
    <name evidence="2" type="ORF">SAMN05444695_101171</name>
</gene>
<reference evidence="2 3" key="1">
    <citation type="submission" date="2016-10" db="EMBL/GenBank/DDBJ databases">
        <authorList>
            <person name="de Groot N.N."/>
        </authorList>
    </citation>
    <scope>NUCLEOTIDE SEQUENCE [LARGE SCALE GENOMIC DNA]</scope>
    <source>
        <strain evidence="2 3">DSM 44892</strain>
    </source>
</reference>
<dbReference type="InterPro" id="IPR050109">
    <property type="entry name" value="HTH-type_TetR-like_transc_reg"/>
</dbReference>
<dbReference type="InterPro" id="IPR009057">
    <property type="entry name" value="Homeodomain-like_sf"/>
</dbReference>
<keyword evidence="1 2" id="KW-0238">DNA-binding</keyword>
<keyword evidence="3" id="KW-1185">Reference proteome</keyword>
<name>A0A1G7ZNQ0_9NOCA</name>
<organism evidence="2 3">
    <name type="scientific">Rhodococcus triatomae</name>
    <dbReference type="NCBI Taxonomy" id="300028"/>
    <lineage>
        <taxon>Bacteria</taxon>
        <taxon>Bacillati</taxon>
        <taxon>Actinomycetota</taxon>
        <taxon>Actinomycetes</taxon>
        <taxon>Mycobacteriales</taxon>
        <taxon>Nocardiaceae</taxon>
        <taxon>Rhodococcus</taxon>
    </lineage>
</organism>
<dbReference type="SUPFAM" id="SSF46689">
    <property type="entry name" value="Homeodomain-like"/>
    <property type="match status" value="1"/>
</dbReference>
<evidence type="ECO:0000256" key="1">
    <source>
        <dbReference type="ARBA" id="ARBA00023125"/>
    </source>
</evidence>
<dbReference type="GO" id="GO:0003700">
    <property type="term" value="F:DNA-binding transcription factor activity"/>
    <property type="evidence" value="ECO:0007669"/>
    <property type="project" value="TreeGrafter"/>
</dbReference>
<dbReference type="OrthoDB" id="4214267at2"/>
<evidence type="ECO:0000313" key="3">
    <source>
        <dbReference type="Proteomes" id="UP000183263"/>
    </source>
</evidence>
<dbReference type="RefSeq" id="WP_072737901.1">
    <property type="nucleotide sequence ID" value="NZ_CP048813.1"/>
</dbReference>
<dbReference type="SUPFAM" id="SSF48498">
    <property type="entry name" value="Tetracyclin repressor-like, C-terminal domain"/>
    <property type="match status" value="1"/>
</dbReference>
<dbReference type="PANTHER" id="PTHR30055">
    <property type="entry name" value="HTH-TYPE TRANSCRIPTIONAL REGULATOR RUTR"/>
    <property type="match status" value="1"/>
</dbReference>